<dbReference type="AlphaFoldDB" id="A0AB39DJQ8"/>
<protein>
    <recommendedName>
        <fullName evidence="8">Cytosine-specific methyltransferase</fullName>
        <ecNumber evidence="8">2.1.1.37</ecNumber>
    </recommendedName>
</protein>
<dbReference type="EC" id="2.1.1.37" evidence="8"/>
<dbReference type="PRINTS" id="PR00105">
    <property type="entry name" value="C5METTRFRASE"/>
</dbReference>
<dbReference type="GO" id="GO:0003677">
    <property type="term" value="F:DNA binding"/>
    <property type="evidence" value="ECO:0007669"/>
    <property type="project" value="TreeGrafter"/>
</dbReference>
<dbReference type="GO" id="GO:0003886">
    <property type="term" value="F:DNA (cytosine-5-)-methyltransferase activity"/>
    <property type="evidence" value="ECO:0007669"/>
    <property type="project" value="UniProtKB-EC"/>
</dbReference>
<keyword evidence="2 6" id="KW-0808">Transferase</keyword>
<keyword evidence="3 6" id="KW-0949">S-adenosyl-L-methionine</keyword>
<evidence type="ECO:0000256" key="1">
    <source>
        <dbReference type="ARBA" id="ARBA00022603"/>
    </source>
</evidence>
<dbReference type="InterPro" id="IPR001525">
    <property type="entry name" value="C5_MeTfrase"/>
</dbReference>
<keyword evidence="4" id="KW-0680">Restriction system</keyword>
<dbReference type="PROSITE" id="PS51679">
    <property type="entry name" value="SAM_MT_C5"/>
    <property type="match status" value="1"/>
</dbReference>
<sequence>MGEKNDNIDQIAIPQWKKSDVLACDLFAGAGGFSLGAHLAGIQVAAAVEWGKHACRTYRSNLISSGLTRTRLFEDDITALDPRNVRKASGFAEYGCDILLGGPPCQGFSAHRINDAGVDDPRNELLLRYFEYVRVLRPTFFLVENVPGLLWPRHKKYLEAFYSLAASAEYGVMKPQIINARDYGVPQNRRRVFILGYDLKKISAAPAWPPSATHVPPGSDGDLPSWLTAAAAFNKAPLKNDPNDIHMQHGRDLLEAFKCTPPNGGSRKDSGRTLPCHKEHVGHHDVYGRIDPSQPAPTMTTACINPSKGRFVHPTEHHGITLRQAARIQSFPDWFNFEGGLMAGGVQVGNAVPVDLARALLEPLKKAAMQARAARRASKAA</sequence>
<dbReference type="InterPro" id="IPR050390">
    <property type="entry name" value="C5-Methyltransferase"/>
</dbReference>
<evidence type="ECO:0000256" key="7">
    <source>
        <dbReference type="RuleBase" id="RU000416"/>
    </source>
</evidence>
<gene>
    <name evidence="9" type="ORF">ABRZ01_06695</name>
</gene>
<evidence type="ECO:0000313" key="9">
    <source>
        <dbReference type="EMBL" id="XDJ54168.1"/>
    </source>
</evidence>
<dbReference type="NCBIfam" id="TIGR00675">
    <property type="entry name" value="dcm"/>
    <property type="match status" value="1"/>
</dbReference>
<feature type="active site" evidence="6">
    <location>
        <position position="105"/>
    </location>
</feature>
<dbReference type="Gene3D" id="3.40.50.150">
    <property type="entry name" value="Vaccinia Virus protein VP39"/>
    <property type="match status" value="1"/>
</dbReference>
<dbReference type="SUPFAM" id="SSF53335">
    <property type="entry name" value="S-adenosyl-L-methionine-dependent methyltransferases"/>
    <property type="match status" value="1"/>
</dbReference>
<dbReference type="RefSeq" id="WP_368644627.1">
    <property type="nucleotide sequence ID" value="NZ_CP158256.1"/>
</dbReference>
<dbReference type="Pfam" id="PF00145">
    <property type="entry name" value="DNA_methylase"/>
    <property type="match status" value="1"/>
</dbReference>
<organism evidence="9">
    <name type="scientific">Castellaniella ginsengisoli</name>
    <dbReference type="NCBI Taxonomy" id="546114"/>
    <lineage>
        <taxon>Bacteria</taxon>
        <taxon>Pseudomonadati</taxon>
        <taxon>Pseudomonadota</taxon>
        <taxon>Betaproteobacteria</taxon>
        <taxon>Burkholderiales</taxon>
        <taxon>Alcaligenaceae</taxon>
        <taxon>Castellaniella</taxon>
    </lineage>
</organism>
<dbReference type="PANTHER" id="PTHR10629">
    <property type="entry name" value="CYTOSINE-SPECIFIC METHYLTRANSFERASE"/>
    <property type="match status" value="1"/>
</dbReference>
<evidence type="ECO:0000256" key="5">
    <source>
        <dbReference type="ARBA" id="ARBA00047422"/>
    </source>
</evidence>
<name>A0AB39DJQ8_9BURK</name>
<evidence type="ECO:0000256" key="8">
    <source>
        <dbReference type="RuleBase" id="RU000417"/>
    </source>
</evidence>
<dbReference type="InterPro" id="IPR029063">
    <property type="entry name" value="SAM-dependent_MTases_sf"/>
</dbReference>
<comment type="catalytic activity">
    <reaction evidence="5 8">
        <text>a 2'-deoxycytidine in DNA + S-adenosyl-L-methionine = a 5-methyl-2'-deoxycytidine in DNA + S-adenosyl-L-homocysteine + H(+)</text>
        <dbReference type="Rhea" id="RHEA:13681"/>
        <dbReference type="Rhea" id="RHEA-COMP:11369"/>
        <dbReference type="Rhea" id="RHEA-COMP:11370"/>
        <dbReference type="ChEBI" id="CHEBI:15378"/>
        <dbReference type="ChEBI" id="CHEBI:57856"/>
        <dbReference type="ChEBI" id="CHEBI:59789"/>
        <dbReference type="ChEBI" id="CHEBI:85452"/>
        <dbReference type="ChEBI" id="CHEBI:85454"/>
        <dbReference type="EC" id="2.1.1.37"/>
    </reaction>
</comment>
<evidence type="ECO:0000256" key="6">
    <source>
        <dbReference type="PROSITE-ProRule" id="PRU01016"/>
    </source>
</evidence>
<proteinExistence type="inferred from homology"/>
<comment type="similarity">
    <text evidence="6 7">Belongs to the class I-like SAM-binding methyltransferase superfamily. C5-methyltransferase family.</text>
</comment>
<dbReference type="GO" id="GO:0044027">
    <property type="term" value="P:negative regulation of gene expression via chromosomal CpG island methylation"/>
    <property type="evidence" value="ECO:0007669"/>
    <property type="project" value="TreeGrafter"/>
</dbReference>
<dbReference type="EMBL" id="CP158256">
    <property type="protein sequence ID" value="XDJ54168.1"/>
    <property type="molecule type" value="Genomic_DNA"/>
</dbReference>
<evidence type="ECO:0000256" key="4">
    <source>
        <dbReference type="ARBA" id="ARBA00022747"/>
    </source>
</evidence>
<evidence type="ECO:0000256" key="2">
    <source>
        <dbReference type="ARBA" id="ARBA00022679"/>
    </source>
</evidence>
<evidence type="ECO:0000256" key="3">
    <source>
        <dbReference type="ARBA" id="ARBA00022691"/>
    </source>
</evidence>
<dbReference type="InterPro" id="IPR018117">
    <property type="entry name" value="C5_DNA_meth_AS"/>
</dbReference>
<dbReference type="REBASE" id="857630">
    <property type="entry name" value="M.Cgi4ORF6695P"/>
</dbReference>
<dbReference type="GO" id="GO:0032259">
    <property type="term" value="P:methylation"/>
    <property type="evidence" value="ECO:0007669"/>
    <property type="project" value="UniProtKB-KW"/>
</dbReference>
<reference evidence="9" key="1">
    <citation type="submission" date="2024-05" db="EMBL/GenBank/DDBJ databases">
        <authorList>
            <person name="Luo Y.-C."/>
            <person name="Nicholds J."/>
            <person name="Mortimer T."/>
            <person name="Maboni G."/>
        </authorList>
    </citation>
    <scope>NUCLEOTIDE SEQUENCE</scope>
    <source>
        <strain evidence="9">150964</strain>
    </source>
</reference>
<dbReference type="GO" id="GO:0009307">
    <property type="term" value="P:DNA restriction-modification system"/>
    <property type="evidence" value="ECO:0007669"/>
    <property type="project" value="UniProtKB-KW"/>
</dbReference>
<dbReference type="Gene3D" id="3.90.120.10">
    <property type="entry name" value="DNA Methylase, subunit A, domain 2"/>
    <property type="match status" value="1"/>
</dbReference>
<dbReference type="PROSITE" id="PS00094">
    <property type="entry name" value="C5_MTASE_1"/>
    <property type="match status" value="1"/>
</dbReference>
<keyword evidence="1 6" id="KW-0489">Methyltransferase</keyword>
<dbReference type="PANTHER" id="PTHR10629:SF52">
    <property type="entry name" value="DNA (CYTOSINE-5)-METHYLTRANSFERASE 1"/>
    <property type="match status" value="1"/>
</dbReference>
<accession>A0AB39DJQ8</accession>